<dbReference type="InterPro" id="IPR000219">
    <property type="entry name" value="DH_dom"/>
</dbReference>
<gene>
    <name evidence="6" type="ORF">AK830_g6135</name>
</gene>
<dbReference type="SMART" id="SM00325">
    <property type="entry name" value="RhoGEF"/>
    <property type="match status" value="1"/>
</dbReference>
<name>A0A0P7BD40_9HYPO</name>
<keyword evidence="2" id="KW-0344">Guanine-nucleotide releasing factor</keyword>
<feature type="compositionally biased region" description="Low complexity" evidence="3">
    <location>
        <begin position="131"/>
        <end position="146"/>
    </location>
</feature>
<feature type="compositionally biased region" description="Polar residues" evidence="3">
    <location>
        <begin position="1690"/>
        <end position="1712"/>
    </location>
</feature>
<dbReference type="CDD" id="cd00160">
    <property type="entry name" value="RhoGEF"/>
    <property type="match status" value="1"/>
</dbReference>
<dbReference type="Gene3D" id="2.30.29.30">
    <property type="entry name" value="Pleckstrin-homology domain (PH domain)/Phosphotyrosine-binding domain (PTB)"/>
    <property type="match status" value="1"/>
</dbReference>
<dbReference type="InterPro" id="IPR001180">
    <property type="entry name" value="CNH_dom"/>
</dbReference>
<feature type="compositionally biased region" description="Polar residues" evidence="3">
    <location>
        <begin position="719"/>
        <end position="731"/>
    </location>
</feature>
<feature type="compositionally biased region" description="Low complexity" evidence="3">
    <location>
        <begin position="254"/>
        <end position="271"/>
    </location>
</feature>
<dbReference type="PANTHER" id="PTHR46572">
    <property type="entry name" value="RHO1 GDP-GTP EXCHANGE PROTEIN 1-RELATED"/>
    <property type="match status" value="1"/>
</dbReference>
<feature type="compositionally biased region" description="Polar residues" evidence="3">
    <location>
        <begin position="104"/>
        <end position="119"/>
    </location>
</feature>
<evidence type="ECO:0000313" key="7">
    <source>
        <dbReference type="Proteomes" id="UP000050424"/>
    </source>
</evidence>
<feature type="compositionally biased region" description="Polar residues" evidence="3">
    <location>
        <begin position="640"/>
        <end position="664"/>
    </location>
</feature>
<feature type="domain" description="CNH" evidence="5">
    <location>
        <begin position="1379"/>
        <end position="1687"/>
    </location>
</feature>
<feature type="compositionally biased region" description="Polar residues" evidence="3">
    <location>
        <begin position="521"/>
        <end position="536"/>
    </location>
</feature>
<feature type="compositionally biased region" description="Polar residues" evidence="3">
    <location>
        <begin position="674"/>
        <end position="691"/>
    </location>
</feature>
<dbReference type="GO" id="GO:0005085">
    <property type="term" value="F:guanyl-nucleotide exchange factor activity"/>
    <property type="evidence" value="ECO:0007669"/>
    <property type="project" value="UniProtKB-KW"/>
</dbReference>
<feature type="region of interest" description="Disordered" evidence="3">
    <location>
        <begin position="1"/>
        <end position="175"/>
    </location>
</feature>
<dbReference type="SMART" id="SM00233">
    <property type="entry name" value="PH"/>
    <property type="match status" value="1"/>
</dbReference>
<dbReference type="EMBL" id="LKCW01000083">
    <property type="protein sequence ID" value="KPM40456.1"/>
    <property type="molecule type" value="Genomic_DNA"/>
</dbReference>
<dbReference type="InterPro" id="IPR001849">
    <property type="entry name" value="PH_domain"/>
</dbReference>
<dbReference type="InterPro" id="IPR035899">
    <property type="entry name" value="DBL_dom_sf"/>
</dbReference>
<feature type="region of interest" description="Disordered" evidence="3">
    <location>
        <begin position="233"/>
        <end position="371"/>
    </location>
</feature>
<feature type="compositionally biased region" description="Low complexity" evidence="3">
    <location>
        <begin position="26"/>
        <end position="45"/>
    </location>
</feature>
<dbReference type="STRING" id="78410.A0A0P7BD40"/>
<organism evidence="6 7">
    <name type="scientific">Neonectria ditissima</name>
    <dbReference type="NCBI Taxonomy" id="78410"/>
    <lineage>
        <taxon>Eukaryota</taxon>
        <taxon>Fungi</taxon>
        <taxon>Dikarya</taxon>
        <taxon>Ascomycota</taxon>
        <taxon>Pezizomycotina</taxon>
        <taxon>Sordariomycetes</taxon>
        <taxon>Hypocreomycetidae</taxon>
        <taxon>Hypocreales</taxon>
        <taxon>Nectriaceae</taxon>
        <taxon>Neonectria</taxon>
    </lineage>
</organism>
<dbReference type="SUPFAM" id="SSF50729">
    <property type="entry name" value="PH domain-like"/>
    <property type="match status" value="1"/>
</dbReference>
<dbReference type="Proteomes" id="UP000050424">
    <property type="component" value="Unassembled WGS sequence"/>
</dbReference>
<evidence type="ECO:0000259" key="4">
    <source>
        <dbReference type="PROSITE" id="PS50010"/>
    </source>
</evidence>
<dbReference type="SMART" id="SM00036">
    <property type="entry name" value="CNH"/>
    <property type="match status" value="1"/>
</dbReference>
<dbReference type="PANTHER" id="PTHR46572:SF1">
    <property type="entry name" value="RHO1 GUANINE NUCLEOTIDE EXCHANGE FACTOR TUS1"/>
    <property type="match status" value="1"/>
</dbReference>
<feature type="compositionally biased region" description="Basic and acidic residues" evidence="3">
    <location>
        <begin position="1"/>
        <end position="10"/>
    </location>
</feature>
<feature type="compositionally biased region" description="Low complexity" evidence="3">
    <location>
        <begin position="161"/>
        <end position="175"/>
    </location>
</feature>
<sequence length="1743" mass="193173">MSFRGDDQRRYGHVPPVQYPVAGHGQDYQQHQQHQQQQYQPDQQQLAYDTGRRASFTGGDDAAYYEPQQPDRSPAFANAPVGEDELFLGNTPGSHPPAGRPAYGSSTGAFSGYQHQFQDPSPPTPSHSYNPQSFAQPSSSFQRSQSTTTLPYHHQPPTRFASTASSYSPSPQSAYAPQAYNPAAYAGTAAVPQRHPTQHAGYNNYGQGYSTSASSISASQSSLSYSQSINSAYSGTTYSQSSAPSPAMSHGFEQPLHSPPLSSSASQPQALGYDQSYNHYPTNASNGTVSSAPPYPTEAQMPVGPYYAANDHNSLYNRSSRSNSQTSPMTSPAPHPQASPRIQRHPTNAPLPSRPPVNLPNDAQWNSNSHHTHDYTATQESIMQDIEAELGGSNQQHQQSESAPNGRYADEDIRELQRFDSGATTIADPVSRATSGRTRVHYEEEDDEDDAEALAGVLAMQQAELEDQRFSSNTFGYSDMPVVSNPLPPPPEEQAQSSDSDGFGGTVDLTMLSGGYAGNLTYGNQVGSPPTSSGQDTARPLPTPGYPPTAYQNAESAPALKTAEMDYGGTGGLQPPNIHRLSFDEGEENENVSLHSQQSGNDSPNKDDYGDLFYHPGLSSRPLPALPPAPGSDSSSLLSVQTSNRPGYQHSYSRSVDSRPSQPDTPEAYYSSAAPYTTPQPERSISLSGHTHTPVVQAPARSRTDAADERRKMGRHNQHLSTQGPLSDYDTGSNASIAAFDGITLPSGRKKKFVPSKLNAADFRRCPEPWALSGLEAWVREMAEGEQDLKTKTIEEALINLFTGKIPMMNVADAEVLSTRVVSLMLEQDVLAPEEEWVKFGSGHISGVLWQLTGSGCYAPKVHDIEIGGRCYSYHCTRTIKKVDLEDLMPQDTKPADEWHVFYKLKKEDWETKPKKEVERQNILHEIVTGEENYIKQLDIFRKYYRDQLRVMNPPVLKPDKRDKFLEAVFGKLDTVQDINKDYLLAQLKYRQGEQGPWITGFSDLFREWIRKAKSIYIEYAAAYPRAVYMIRREADRNILFKRFLEEMQRHKVTSKQDWTHYLITPLQRLQRYILLLQSVEHKMIGDSEEKTNLIKAINEVQIVTHECDAKVAEMNKRVEMMDLNRMLVLRPGFHSVLNLDHLGRELIFQGELQRMGSKGVRWVDTHALLFDHYFILAKAVIPKDGKGEKKFDVSKEPIPMPLMFLESMNDEAIQKQKGITAPLGRATTANTSGTQLNKVSSNTGGRPGLDHVTTSSSMGSSHLTPTNTNDAEGKILYPFRVKHLGHEVYTLYASSARDRADWCSKIIETKTRHAKALFSQNAEPFRLRVLADASFHYDVTSMYAKSAGVPVKGTPLDRAIEELEGVLGPAQGVPPVCRAQVNCAAGFTAFGKSVIAIGTDYGVYISDPGNPRGWQRSVQASRVTQIAVLEEFSVCLVIADKALISYPLDVIAPVSEFSAPLNDNPRRAPQRLAKDVTYFATAKMKDRMLLFYKRKEGLHTSFKVLEPIFHKSTEKKSRLFGGRRPGGGNTETFRDFDEFFFPTECFSLSLFQTYIAVSTAKGIEMLTLDKKQPMSIPDLKAPAIANIASRIRDQRPLGMFRLNENEFILTYEDCAVYVDKHGEVSRTLIMEYTGKQKKARGATMYGQYLLLFNEDYVEVRNAENGRLRQIVAGRDVRVLDYGVRGPTGGSSLNPQQHSNGFIQSSSGSEGSKGTVKIAMCHPEIPGRQVVLEMLLNDGHTEK</sequence>
<accession>A0A0P7BD40</accession>
<evidence type="ECO:0000256" key="2">
    <source>
        <dbReference type="ARBA" id="ARBA00022658"/>
    </source>
</evidence>
<dbReference type="InterPro" id="IPR057283">
    <property type="entry name" value="RGF3_WH"/>
</dbReference>
<dbReference type="SUPFAM" id="SSF48065">
    <property type="entry name" value="DBL homology domain (DH-domain)"/>
    <property type="match status" value="1"/>
</dbReference>
<dbReference type="InterPro" id="IPR052233">
    <property type="entry name" value="Rho-type_GEFs"/>
</dbReference>
<dbReference type="PROSITE" id="PS50010">
    <property type="entry name" value="DH_2"/>
    <property type="match status" value="1"/>
</dbReference>
<feature type="region of interest" description="Disordered" evidence="3">
    <location>
        <begin position="1686"/>
        <end position="1714"/>
    </location>
</feature>
<feature type="region of interest" description="Disordered" evidence="3">
    <location>
        <begin position="587"/>
        <end position="731"/>
    </location>
</feature>
<dbReference type="PROSITE" id="PS50219">
    <property type="entry name" value="CNH"/>
    <property type="match status" value="1"/>
</dbReference>
<feature type="compositionally biased region" description="Polar residues" evidence="3">
    <location>
        <begin position="591"/>
        <end position="603"/>
    </location>
</feature>
<keyword evidence="7" id="KW-1185">Reference proteome</keyword>
<comment type="caution">
    <text evidence="6">The sequence shown here is derived from an EMBL/GenBank/DDBJ whole genome shotgun (WGS) entry which is preliminary data.</text>
</comment>
<feature type="region of interest" description="Disordered" evidence="3">
    <location>
        <begin position="1227"/>
        <end position="1270"/>
    </location>
</feature>
<evidence type="ECO:0008006" key="8">
    <source>
        <dbReference type="Google" id="ProtNLM"/>
    </source>
</evidence>
<feature type="compositionally biased region" description="Polar residues" evidence="3">
    <location>
        <begin position="275"/>
        <end position="291"/>
    </location>
</feature>
<evidence type="ECO:0000259" key="5">
    <source>
        <dbReference type="PROSITE" id="PS50219"/>
    </source>
</evidence>
<dbReference type="Pfam" id="PF00621">
    <property type="entry name" value="RhoGEF"/>
    <property type="match status" value="1"/>
</dbReference>
<evidence type="ECO:0000313" key="6">
    <source>
        <dbReference type="EMBL" id="KPM40456.1"/>
    </source>
</evidence>
<dbReference type="InterPro" id="IPR011993">
    <property type="entry name" value="PH-like_dom_sf"/>
</dbReference>
<evidence type="ECO:0000256" key="3">
    <source>
        <dbReference type="SAM" id="MobiDB-lite"/>
    </source>
</evidence>
<feature type="compositionally biased region" description="Basic and acidic residues" evidence="3">
    <location>
        <begin position="702"/>
        <end position="711"/>
    </location>
</feature>
<feature type="compositionally biased region" description="Polar residues" evidence="3">
    <location>
        <begin position="1253"/>
        <end position="1270"/>
    </location>
</feature>
<dbReference type="Pfam" id="PF23582">
    <property type="entry name" value="WHD_RGF3"/>
    <property type="match status" value="1"/>
</dbReference>
<feature type="compositionally biased region" description="Polar residues" evidence="3">
    <location>
        <begin position="361"/>
        <end position="371"/>
    </location>
</feature>
<feature type="region of interest" description="Disordered" evidence="3">
    <location>
        <begin position="472"/>
        <end position="552"/>
    </location>
</feature>
<evidence type="ECO:0000256" key="1">
    <source>
        <dbReference type="ARBA" id="ARBA00022553"/>
    </source>
</evidence>
<feature type="domain" description="DH" evidence="4">
    <location>
        <begin position="919"/>
        <end position="1111"/>
    </location>
</feature>
<dbReference type="Gene3D" id="1.20.900.10">
    <property type="entry name" value="Dbl homology (DH) domain"/>
    <property type="match status" value="1"/>
</dbReference>
<reference evidence="6 7" key="1">
    <citation type="submission" date="2015-09" db="EMBL/GenBank/DDBJ databases">
        <title>Draft genome of a European isolate of the apple canker pathogen Neonectria ditissima.</title>
        <authorList>
            <person name="Gomez-Cortecero A."/>
            <person name="Harrison R.J."/>
            <person name="Armitage A.D."/>
        </authorList>
    </citation>
    <scope>NUCLEOTIDE SEQUENCE [LARGE SCALE GENOMIC DNA]</scope>
    <source>
        <strain evidence="6 7">R09/05</strain>
    </source>
</reference>
<dbReference type="Pfam" id="PF00780">
    <property type="entry name" value="CNH"/>
    <property type="match status" value="1"/>
</dbReference>
<feature type="compositionally biased region" description="Polar residues" evidence="3">
    <location>
        <begin position="1228"/>
        <end position="1245"/>
    </location>
</feature>
<keyword evidence="1" id="KW-0597">Phosphoprotein</keyword>
<dbReference type="OrthoDB" id="660555at2759"/>
<proteinExistence type="predicted"/>
<dbReference type="Pfam" id="PF15405">
    <property type="entry name" value="PH_5"/>
    <property type="match status" value="1"/>
</dbReference>
<protein>
    <recommendedName>
        <fullName evidence="8">Rho1 guanine nucleotide exchange factor 3</fullName>
    </recommendedName>
</protein>
<dbReference type="InterPro" id="IPR041675">
    <property type="entry name" value="PH_5"/>
</dbReference>